<proteinExistence type="predicted"/>
<keyword evidence="2" id="KW-1185">Reference proteome</keyword>
<evidence type="ECO:0000313" key="1">
    <source>
        <dbReference type="EMBL" id="TNN78626.1"/>
    </source>
</evidence>
<dbReference type="Proteomes" id="UP000314294">
    <property type="component" value="Unassembled WGS sequence"/>
</dbReference>
<comment type="caution">
    <text evidence="1">The sequence shown here is derived from an EMBL/GenBank/DDBJ whole genome shotgun (WGS) entry which is preliminary data.</text>
</comment>
<dbReference type="EMBL" id="SRLO01000072">
    <property type="protein sequence ID" value="TNN78626.1"/>
    <property type="molecule type" value="Genomic_DNA"/>
</dbReference>
<dbReference type="AlphaFoldDB" id="A0A4Z2IL48"/>
<sequence>MSFFPGVNPTPLGSVAGVPDPAAASPALLGLCVGFAQRRQWPQTELKDMVTGLFNTKRRLFFPLETTEAFLERSAADFSSVAAFKRSRRISSEPEPEPELESELSILLLASRRGLVLPALATALKGTDSICAAS</sequence>
<evidence type="ECO:0000313" key="2">
    <source>
        <dbReference type="Proteomes" id="UP000314294"/>
    </source>
</evidence>
<accession>A0A4Z2IL48</accession>
<organism evidence="1 2">
    <name type="scientific">Liparis tanakae</name>
    <name type="common">Tanaka's snailfish</name>
    <dbReference type="NCBI Taxonomy" id="230148"/>
    <lineage>
        <taxon>Eukaryota</taxon>
        <taxon>Metazoa</taxon>
        <taxon>Chordata</taxon>
        <taxon>Craniata</taxon>
        <taxon>Vertebrata</taxon>
        <taxon>Euteleostomi</taxon>
        <taxon>Actinopterygii</taxon>
        <taxon>Neopterygii</taxon>
        <taxon>Teleostei</taxon>
        <taxon>Neoteleostei</taxon>
        <taxon>Acanthomorphata</taxon>
        <taxon>Eupercaria</taxon>
        <taxon>Perciformes</taxon>
        <taxon>Cottioidei</taxon>
        <taxon>Cottales</taxon>
        <taxon>Liparidae</taxon>
        <taxon>Liparis</taxon>
    </lineage>
</organism>
<gene>
    <name evidence="1" type="ORF">EYF80_011221</name>
</gene>
<protein>
    <submittedName>
        <fullName evidence="1">Uncharacterized protein</fullName>
    </submittedName>
</protein>
<name>A0A4Z2IL48_9TELE</name>
<reference evidence="1 2" key="1">
    <citation type="submission" date="2019-03" db="EMBL/GenBank/DDBJ databases">
        <title>First draft genome of Liparis tanakae, snailfish: a comprehensive survey of snailfish specific genes.</title>
        <authorList>
            <person name="Kim W."/>
            <person name="Song I."/>
            <person name="Jeong J.-H."/>
            <person name="Kim D."/>
            <person name="Kim S."/>
            <person name="Ryu S."/>
            <person name="Song J.Y."/>
            <person name="Lee S.K."/>
        </authorList>
    </citation>
    <scope>NUCLEOTIDE SEQUENCE [LARGE SCALE GENOMIC DNA]</scope>
    <source>
        <tissue evidence="1">Muscle</tissue>
    </source>
</reference>